<dbReference type="InterPro" id="IPR014721">
    <property type="entry name" value="Ribsml_uS5_D2-typ_fold_subgr"/>
</dbReference>
<dbReference type="InterPro" id="IPR036554">
    <property type="entry name" value="GHMP_kinase_C_sf"/>
</dbReference>
<reference evidence="6 7" key="1">
    <citation type="submission" date="2020-09" db="EMBL/GenBank/DDBJ databases">
        <title>Novel species of Mucilaginibacter isolated from a glacier on the Tibetan Plateau.</title>
        <authorList>
            <person name="Liu Q."/>
            <person name="Xin Y.-H."/>
        </authorList>
    </citation>
    <scope>NUCLEOTIDE SEQUENCE [LARGE SCALE GENOMIC DNA]</scope>
    <source>
        <strain evidence="6 7">ZT4R22</strain>
    </source>
</reference>
<dbReference type="InterPro" id="IPR000705">
    <property type="entry name" value="Galactokinase"/>
</dbReference>
<dbReference type="Gene3D" id="3.30.70.890">
    <property type="entry name" value="GHMP kinase, C-terminal domain"/>
    <property type="match status" value="1"/>
</dbReference>
<dbReference type="InterPro" id="IPR013750">
    <property type="entry name" value="GHMP_kinase_C_dom"/>
</dbReference>
<dbReference type="SUPFAM" id="SSF54211">
    <property type="entry name" value="Ribosomal protein S5 domain 2-like"/>
    <property type="match status" value="1"/>
</dbReference>
<dbReference type="EMBL" id="JACWMY010000002">
    <property type="protein sequence ID" value="MBD1363234.1"/>
    <property type="molecule type" value="Genomic_DNA"/>
</dbReference>
<dbReference type="EC" id="2.7.1.6" evidence="6"/>
<dbReference type="InterPro" id="IPR020568">
    <property type="entry name" value="Ribosomal_Su5_D2-typ_SF"/>
</dbReference>
<keyword evidence="7" id="KW-1185">Reference proteome</keyword>
<dbReference type="GO" id="GO:0004335">
    <property type="term" value="F:galactokinase activity"/>
    <property type="evidence" value="ECO:0007669"/>
    <property type="project" value="UniProtKB-EC"/>
</dbReference>
<dbReference type="SUPFAM" id="SSF55060">
    <property type="entry name" value="GHMP Kinase, C-terminal domain"/>
    <property type="match status" value="1"/>
</dbReference>
<proteinExistence type="predicted"/>
<dbReference type="PRINTS" id="PR00959">
    <property type="entry name" value="MEVGALKINASE"/>
</dbReference>
<gene>
    <name evidence="6" type="ORF">IDJ77_05360</name>
</gene>
<keyword evidence="3" id="KW-0119">Carbohydrate metabolism</keyword>
<evidence type="ECO:0000256" key="3">
    <source>
        <dbReference type="ARBA" id="ARBA00023144"/>
    </source>
</evidence>
<dbReference type="Gene3D" id="3.30.230.10">
    <property type="match status" value="1"/>
</dbReference>
<comment type="caution">
    <text evidence="6">The sequence shown here is derived from an EMBL/GenBank/DDBJ whole genome shotgun (WGS) entry which is preliminary data.</text>
</comment>
<feature type="domain" description="Galactokinase N-terminal" evidence="5">
    <location>
        <begin position="8"/>
        <end position="55"/>
    </location>
</feature>
<dbReference type="PANTHER" id="PTHR10457:SF7">
    <property type="entry name" value="GALACTOKINASE-RELATED"/>
    <property type="match status" value="1"/>
</dbReference>
<dbReference type="PIRSF" id="PIRSF000530">
    <property type="entry name" value="Galactokinase"/>
    <property type="match status" value="1"/>
</dbReference>
<name>A0ABR7WLN9_9SPHI</name>
<evidence type="ECO:0000259" key="4">
    <source>
        <dbReference type="Pfam" id="PF08544"/>
    </source>
</evidence>
<dbReference type="PANTHER" id="PTHR10457">
    <property type="entry name" value="MEVALONATE KINASE/GALACTOKINASE"/>
    <property type="match status" value="1"/>
</dbReference>
<dbReference type="InterPro" id="IPR006206">
    <property type="entry name" value="Mevalonate/galactokinase"/>
</dbReference>
<dbReference type="RefSeq" id="WP_191187897.1">
    <property type="nucleotide sequence ID" value="NZ_JACWMY010000002.1"/>
</dbReference>
<evidence type="ECO:0000259" key="5">
    <source>
        <dbReference type="Pfam" id="PF10509"/>
    </source>
</evidence>
<dbReference type="Proteomes" id="UP000606600">
    <property type="component" value="Unassembled WGS sequence"/>
</dbReference>
<organism evidence="6 7">
    <name type="scientific">Mucilaginibacter pankratovii</name>
    <dbReference type="NCBI Taxonomy" id="2772110"/>
    <lineage>
        <taxon>Bacteria</taxon>
        <taxon>Pseudomonadati</taxon>
        <taxon>Bacteroidota</taxon>
        <taxon>Sphingobacteriia</taxon>
        <taxon>Sphingobacteriales</taxon>
        <taxon>Sphingobacteriaceae</taxon>
        <taxon>Mucilaginibacter</taxon>
    </lineage>
</organism>
<dbReference type="Pfam" id="PF08544">
    <property type="entry name" value="GHMP_kinases_C"/>
    <property type="match status" value="1"/>
</dbReference>
<accession>A0ABR7WLN9</accession>
<dbReference type="PRINTS" id="PR00473">
    <property type="entry name" value="GALCTOKINASE"/>
</dbReference>
<keyword evidence="1" id="KW-0547">Nucleotide-binding</keyword>
<dbReference type="Pfam" id="PF10509">
    <property type="entry name" value="GalKase_gal_bdg"/>
    <property type="match status" value="1"/>
</dbReference>
<evidence type="ECO:0000256" key="1">
    <source>
        <dbReference type="ARBA" id="ARBA00022741"/>
    </source>
</evidence>
<evidence type="ECO:0000313" key="6">
    <source>
        <dbReference type="EMBL" id="MBD1363234.1"/>
    </source>
</evidence>
<evidence type="ECO:0000256" key="2">
    <source>
        <dbReference type="ARBA" id="ARBA00022840"/>
    </source>
</evidence>
<protein>
    <submittedName>
        <fullName evidence="6">Galactokinase</fullName>
        <ecNumber evidence="6">2.7.1.6</ecNumber>
    </submittedName>
</protein>
<keyword evidence="3" id="KW-0299">Galactose metabolism</keyword>
<sequence>MANITAAAEFNKLFNKQPVKEYFCPGWVNLLGEHTVQNGGFLISCAVGMGTYLLLALNNDGLLRLRSLNYQEALDIPIGVPYREINGLWYNKSLAVLSRFSAKGHQLTGGLDILYFSDLPFAMELISTSSIEIVTAFGLNELFNTNFSKDELMNLADLYTGKISWLAATHSVKDAALLINGQTGEHNLVSLNLGDYCLAIISAKRQRSQSESVYNERAADCNAALACLQPELGIDNLCQIDTVTLHWYKYLITDENIFKRALHVVEENDRVKAAAELLAQGDMEAFGELMYQSHQSLKNLYGVSSVELDTIAEYCRFYKGVIGARMAGYGFGSGVIALVKTDAFAGFKEDMISYYTDLIGYPPTVHQTSVGSGIEELIKLNSQL</sequence>
<dbReference type="InterPro" id="IPR019539">
    <property type="entry name" value="GalKase_N"/>
</dbReference>
<feature type="domain" description="GHMP kinase C-terminal" evidence="4">
    <location>
        <begin position="274"/>
        <end position="342"/>
    </location>
</feature>
<keyword evidence="6" id="KW-0808">Transferase</keyword>
<keyword evidence="2" id="KW-0067">ATP-binding</keyword>
<evidence type="ECO:0000313" key="7">
    <source>
        <dbReference type="Proteomes" id="UP000606600"/>
    </source>
</evidence>